<accession>A0A1I7TX41</accession>
<keyword evidence="1" id="KW-1133">Transmembrane helix</keyword>
<sequence>MVFSYLTNGMIALGGMLFPFYTMYLIVLRPFMNDLDTVLVPWIFYLTHPVFRNKSSNHIVISSRDRIIS</sequence>
<evidence type="ECO:0000313" key="3">
    <source>
        <dbReference type="WBParaSite" id="Csp11.Scaffold629.g12670.t1"/>
    </source>
</evidence>
<organism evidence="2 3">
    <name type="scientific">Caenorhabditis tropicalis</name>
    <dbReference type="NCBI Taxonomy" id="1561998"/>
    <lineage>
        <taxon>Eukaryota</taxon>
        <taxon>Metazoa</taxon>
        <taxon>Ecdysozoa</taxon>
        <taxon>Nematoda</taxon>
        <taxon>Chromadorea</taxon>
        <taxon>Rhabditida</taxon>
        <taxon>Rhabditina</taxon>
        <taxon>Rhabditomorpha</taxon>
        <taxon>Rhabditoidea</taxon>
        <taxon>Rhabditidae</taxon>
        <taxon>Peloderinae</taxon>
        <taxon>Caenorhabditis</taxon>
    </lineage>
</organism>
<keyword evidence="2" id="KW-1185">Reference proteome</keyword>
<proteinExistence type="predicted"/>
<dbReference type="InterPro" id="IPR003839">
    <property type="entry name" value="7TM_GPCR_serpentine_rcpt_Sru"/>
</dbReference>
<dbReference type="AlphaFoldDB" id="A0A1I7TX41"/>
<feature type="transmembrane region" description="Helical" evidence="1">
    <location>
        <begin position="6"/>
        <end position="27"/>
    </location>
</feature>
<dbReference type="WBParaSite" id="Csp11.Scaffold629.g12670.t1">
    <property type="protein sequence ID" value="Csp11.Scaffold629.g12670.t1"/>
    <property type="gene ID" value="Csp11.Scaffold629.g12670"/>
</dbReference>
<dbReference type="PANTHER" id="PTHR46045">
    <property type="entry name" value="SERPENTINE RECEPTOR, CLASS U-RELATED"/>
    <property type="match status" value="1"/>
</dbReference>
<keyword evidence="1" id="KW-0812">Transmembrane</keyword>
<protein>
    <submittedName>
        <fullName evidence="3">Serpentine receptor class gamma</fullName>
    </submittedName>
</protein>
<dbReference type="Proteomes" id="UP000095282">
    <property type="component" value="Unplaced"/>
</dbReference>
<dbReference type="Pfam" id="PF10322">
    <property type="entry name" value="7TM_GPCR_Sru"/>
    <property type="match status" value="1"/>
</dbReference>
<name>A0A1I7TX41_9PELO</name>
<reference evidence="3" key="1">
    <citation type="submission" date="2016-11" db="UniProtKB">
        <authorList>
            <consortium name="WormBaseParasite"/>
        </authorList>
    </citation>
    <scope>IDENTIFICATION</scope>
</reference>
<dbReference type="PANTHER" id="PTHR46045:SF7">
    <property type="entry name" value="SERPENTINE RECEPTOR, CLASS U"/>
    <property type="match status" value="1"/>
</dbReference>
<dbReference type="STRING" id="1561998.A0A1I7TX41"/>
<evidence type="ECO:0000313" key="2">
    <source>
        <dbReference type="Proteomes" id="UP000095282"/>
    </source>
</evidence>
<evidence type="ECO:0000256" key="1">
    <source>
        <dbReference type="SAM" id="Phobius"/>
    </source>
</evidence>
<keyword evidence="1" id="KW-0472">Membrane</keyword>